<evidence type="ECO:0000256" key="1">
    <source>
        <dbReference type="SAM" id="SignalP"/>
    </source>
</evidence>
<evidence type="ECO:0000313" key="3">
    <source>
        <dbReference type="EMBL" id="VDN11684.1"/>
    </source>
</evidence>
<feature type="chain" id="PRO_5018193535" description="SCP domain-containing protein" evidence="1">
    <location>
        <begin position="29"/>
        <end position="211"/>
    </location>
</feature>
<protein>
    <recommendedName>
        <fullName evidence="2">SCP domain-containing protein</fullName>
    </recommendedName>
</protein>
<keyword evidence="4" id="KW-1185">Reference proteome</keyword>
<dbReference type="PANTHER" id="PTHR10334">
    <property type="entry name" value="CYSTEINE-RICH SECRETORY PROTEIN-RELATED"/>
    <property type="match status" value="1"/>
</dbReference>
<dbReference type="CDD" id="cd05380">
    <property type="entry name" value="CAP_euk"/>
    <property type="match status" value="1"/>
</dbReference>
<dbReference type="EMBL" id="UYRU01052021">
    <property type="protein sequence ID" value="VDN11684.1"/>
    <property type="molecule type" value="Genomic_DNA"/>
</dbReference>
<dbReference type="Gene3D" id="3.40.33.10">
    <property type="entry name" value="CAP"/>
    <property type="match status" value="1"/>
</dbReference>
<dbReference type="InterPro" id="IPR035940">
    <property type="entry name" value="CAP_sf"/>
</dbReference>
<dbReference type="InterPro" id="IPR014044">
    <property type="entry name" value="CAP_dom"/>
</dbReference>
<dbReference type="SMART" id="SM00198">
    <property type="entry name" value="SCP"/>
    <property type="match status" value="1"/>
</dbReference>
<dbReference type="SUPFAM" id="SSF55797">
    <property type="entry name" value="PR-1-like"/>
    <property type="match status" value="1"/>
</dbReference>
<sequence>MDTQSRIISAVLYLAVASQLVMVSSVLTDDETKLLFAVHNKVRSDVWISAADMQLMKYSPELQKRAEAWANLNFNFIHPNATEYADVGVGLGYTYDTTSGTEEALGEIMNQMVAPGDTYDFESNKCDKDCQYYMQIISASVRSFGCTLRVYNAEEEYKSYRLVCLYSPRYVCQANLRNVTASDLSYHTQTLIEVFKQETQAYLFCLKNRQG</sequence>
<proteinExistence type="predicted"/>
<dbReference type="InterPro" id="IPR001283">
    <property type="entry name" value="CRISP-related"/>
</dbReference>
<reference evidence="3 4" key="1">
    <citation type="submission" date="2018-11" db="EMBL/GenBank/DDBJ databases">
        <authorList>
            <consortium name="Pathogen Informatics"/>
        </authorList>
    </citation>
    <scope>NUCLEOTIDE SEQUENCE [LARGE SCALE GENOMIC DNA]</scope>
</reference>
<gene>
    <name evidence="3" type="ORF">DILT_LOCUS7515</name>
</gene>
<keyword evidence="1" id="KW-0732">Signal</keyword>
<name>A0A3P7L4U6_DIBLA</name>
<feature type="domain" description="SCP" evidence="2">
    <location>
        <begin position="30"/>
        <end position="172"/>
    </location>
</feature>
<evidence type="ECO:0000313" key="4">
    <source>
        <dbReference type="Proteomes" id="UP000281553"/>
    </source>
</evidence>
<dbReference type="AlphaFoldDB" id="A0A3P7L4U6"/>
<evidence type="ECO:0000259" key="2">
    <source>
        <dbReference type="SMART" id="SM00198"/>
    </source>
</evidence>
<organism evidence="3 4">
    <name type="scientific">Dibothriocephalus latus</name>
    <name type="common">Fish tapeworm</name>
    <name type="synonym">Diphyllobothrium latum</name>
    <dbReference type="NCBI Taxonomy" id="60516"/>
    <lineage>
        <taxon>Eukaryota</taxon>
        <taxon>Metazoa</taxon>
        <taxon>Spiralia</taxon>
        <taxon>Lophotrochozoa</taxon>
        <taxon>Platyhelminthes</taxon>
        <taxon>Cestoda</taxon>
        <taxon>Eucestoda</taxon>
        <taxon>Diphyllobothriidea</taxon>
        <taxon>Diphyllobothriidae</taxon>
        <taxon>Dibothriocephalus</taxon>
    </lineage>
</organism>
<dbReference type="Pfam" id="PF00188">
    <property type="entry name" value="CAP"/>
    <property type="match status" value="1"/>
</dbReference>
<dbReference type="Proteomes" id="UP000281553">
    <property type="component" value="Unassembled WGS sequence"/>
</dbReference>
<feature type="signal peptide" evidence="1">
    <location>
        <begin position="1"/>
        <end position="28"/>
    </location>
</feature>
<accession>A0A3P7L4U6</accession>
<dbReference type="OrthoDB" id="43654at2759"/>